<evidence type="ECO:0000256" key="1">
    <source>
        <dbReference type="SAM" id="MobiDB-lite"/>
    </source>
</evidence>
<proteinExistence type="predicted"/>
<feature type="compositionally biased region" description="Polar residues" evidence="1">
    <location>
        <begin position="217"/>
        <end position="227"/>
    </location>
</feature>
<gene>
    <name evidence="2" type="ORF">A3I41_00650</name>
</gene>
<sequence>MSAWHDRFSKKLWCDVAGSVRKGGVKLARVPRIIIPPREFARLQSFIDQYDREIAGLGSVIELDNGDLFIEKIFLVEQSDNTGVHVDISDGAVKLMTEMDARGESPERLRCRWHSHVHMESIFSDVDEKAATGFGGDYLIDIVGNKRGEFDVRLYFRKPIPMRIDNLPLYLDYVIPSDVRDEVKAEIRTFVKQTVLGAARRIFGVGEPPRMGLYEEYNQSSPTTGATNPYVPYRGLEPPRKFGEPKKSLVAPASDVQAPKTEPAPLPPPVDKITEPVVENSLIVAQTTDENVPEDEGKEV</sequence>
<dbReference type="AlphaFoldDB" id="A0A1F7VCR7"/>
<evidence type="ECO:0000313" key="3">
    <source>
        <dbReference type="Proteomes" id="UP000176593"/>
    </source>
</evidence>
<protein>
    <submittedName>
        <fullName evidence="2">Uncharacterized protein</fullName>
    </submittedName>
</protein>
<dbReference type="Gene3D" id="3.40.140.10">
    <property type="entry name" value="Cytidine Deaminase, domain 2"/>
    <property type="match status" value="1"/>
</dbReference>
<name>A0A1F7VCR7_9BACT</name>
<dbReference type="Proteomes" id="UP000176593">
    <property type="component" value="Unassembled WGS sequence"/>
</dbReference>
<feature type="compositionally biased region" description="Basic and acidic residues" evidence="1">
    <location>
        <begin position="237"/>
        <end position="247"/>
    </location>
</feature>
<evidence type="ECO:0000313" key="2">
    <source>
        <dbReference type="EMBL" id="OGL88223.1"/>
    </source>
</evidence>
<reference evidence="2 3" key="1">
    <citation type="journal article" date="2016" name="Nat. Commun.">
        <title>Thousands of microbial genomes shed light on interconnected biogeochemical processes in an aquifer system.</title>
        <authorList>
            <person name="Anantharaman K."/>
            <person name="Brown C.T."/>
            <person name="Hug L.A."/>
            <person name="Sharon I."/>
            <person name="Castelle C.J."/>
            <person name="Probst A.J."/>
            <person name="Thomas B.C."/>
            <person name="Singh A."/>
            <person name="Wilkins M.J."/>
            <person name="Karaoz U."/>
            <person name="Brodie E.L."/>
            <person name="Williams K.H."/>
            <person name="Hubbard S.S."/>
            <person name="Banfield J.F."/>
        </authorList>
    </citation>
    <scope>NUCLEOTIDE SEQUENCE [LARGE SCALE GENOMIC DNA]</scope>
</reference>
<dbReference type="EMBL" id="MGEQ01000001">
    <property type="protein sequence ID" value="OGL88223.1"/>
    <property type="molecule type" value="Genomic_DNA"/>
</dbReference>
<comment type="caution">
    <text evidence="2">The sequence shown here is derived from an EMBL/GenBank/DDBJ whole genome shotgun (WGS) entry which is preliminary data.</text>
</comment>
<feature type="region of interest" description="Disordered" evidence="1">
    <location>
        <begin position="216"/>
        <end position="276"/>
    </location>
</feature>
<accession>A0A1F7VCR7</accession>
<organism evidence="2 3">
    <name type="scientific">Candidatus Uhrbacteria bacterium RIFCSPLOWO2_02_FULL_48_18</name>
    <dbReference type="NCBI Taxonomy" id="1802408"/>
    <lineage>
        <taxon>Bacteria</taxon>
        <taxon>Candidatus Uhriibacteriota</taxon>
    </lineage>
</organism>